<organism evidence="3">
    <name type="scientific">viral metagenome</name>
    <dbReference type="NCBI Taxonomy" id="1070528"/>
    <lineage>
        <taxon>unclassified sequences</taxon>
        <taxon>metagenomes</taxon>
        <taxon>organismal metagenomes</taxon>
    </lineage>
</organism>
<dbReference type="AlphaFoldDB" id="A0A6C0LR85"/>
<keyword evidence="1" id="KW-0175">Coiled coil</keyword>
<evidence type="ECO:0000256" key="1">
    <source>
        <dbReference type="SAM" id="Coils"/>
    </source>
</evidence>
<accession>A0A6C0LR85</accession>
<protein>
    <submittedName>
        <fullName evidence="3">Uncharacterized protein</fullName>
    </submittedName>
</protein>
<evidence type="ECO:0000313" key="3">
    <source>
        <dbReference type="EMBL" id="QHU33259.1"/>
    </source>
</evidence>
<reference evidence="3" key="1">
    <citation type="journal article" date="2020" name="Nature">
        <title>Giant virus diversity and host interactions through global metagenomics.</title>
        <authorList>
            <person name="Schulz F."/>
            <person name="Roux S."/>
            <person name="Paez-Espino D."/>
            <person name="Jungbluth S."/>
            <person name="Walsh D.A."/>
            <person name="Denef V.J."/>
            <person name="McMahon K.D."/>
            <person name="Konstantinidis K.T."/>
            <person name="Eloe-Fadrosh E.A."/>
            <person name="Kyrpides N.C."/>
            <person name="Woyke T."/>
        </authorList>
    </citation>
    <scope>NUCLEOTIDE SEQUENCE</scope>
    <source>
        <strain evidence="3">GVMAG-S-1014582-52</strain>
    </source>
</reference>
<dbReference type="EMBL" id="MN740556">
    <property type="protein sequence ID" value="QHU33259.1"/>
    <property type="molecule type" value="Genomic_DNA"/>
</dbReference>
<feature type="region of interest" description="Disordered" evidence="2">
    <location>
        <begin position="346"/>
        <end position="373"/>
    </location>
</feature>
<name>A0A6C0LR85_9ZZZZ</name>
<feature type="coiled-coil region" evidence="1">
    <location>
        <begin position="148"/>
        <end position="186"/>
    </location>
</feature>
<evidence type="ECO:0000256" key="2">
    <source>
        <dbReference type="SAM" id="MobiDB-lite"/>
    </source>
</evidence>
<sequence>MDHDGIIIVDKIDDESNDLINKLQIGWENEMNVSVDEKIQDDNAQNQDISIPINEEQKTNKKMRGLPKTILVNQQKYQDILEKQHKIIETLKKKKTTDNSKIKSNGKNMTHVDSKKNSEINEKEGLKKVIFNGVIKWIKQEVKNDSIKQEVENDLIKQEMKNDSIKQEMKNDSIKQEVENDSIKQEISNYSTKSESKKMGKFDDISQINKVTQKLPTMMAKKMDIYNNSMMNKQIEKTEKQTTSDRKIPPKYAKQIQLEIKKQTTKNVKNFSDLRRVKAIEDIDPNIGMNTCKASIHELRKMKLEQRMRANKEAKQQMEANKRESAIQNIMNNQDMSKFAKTVAIKNLSVNSRHQKKHKPKPPNAERVAELTH</sequence>
<proteinExistence type="predicted"/>
<feature type="region of interest" description="Disordered" evidence="2">
    <location>
        <begin position="98"/>
        <end position="117"/>
    </location>
</feature>